<keyword evidence="2" id="KW-0560">Oxidoreductase</keyword>
<dbReference type="InterPro" id="IPR036291">
    <property type="entry name" value="NAD(P)-bd_dom_sf"/>
</dbReference>
<evidence type="ECO:0000313" key="4">
    <source>
        <dbReference type="EMBL" id="AKA34260.1"/>
    </source>
</evidence>
<name>A0A0D5YPL9_9FLAO</name>
<gene>
    <name evidence="4" type="ORF">VC82_587</name>
</gene>
<dbReference type="HOGENOM" id="CLU_010194_2_1_10"/>
<evidence type="ECO:0000313" key="5">
    <source>
        <dbReference type="Proteomes" id="UP000032726"/>
    </source>
</evidence>
<proteinExistence type="inferred from homology"/>
<keyword evidence="5" id="KW-1185">Reference proteome</keyword>
<dbReference type="Proteomes" id="UP000032726">
    <property type="component" value="Chromosome"/>
</dbReference>
<comment type="similarity">
    <text evidence="1 3">Belongs to the short-chain dehydrogenases/reductases (SDR) family.</text>
</comment>
<dbReference type="STRING" id="516051.VC82_587"/>
<sequence length="254" mass="27560">MNKTKGNVLITGASAGAGRAIAVKFASKGFNIIAVARRKDKLDSLKNELQSGYGSDVTILPTDLENEKAVYELYDKAKEIGIDVLVNNAGLGEWNLAWETSSERLDAMINLNIKALSILSTCFVKDNVSRKSTLINIASLAGYSLFSTAIPYSATKFFVTSFTEGLTHDLKLANSPFQAKLMAPGPIDTEFTKISLEQSKLGDIDTSNVQFHTPEQIAAFTYQLYESDKPVGMVDMASMGFVLTDTIHPSASIK</sequence>
<dbReference type="OrthoDB" id="9808814at2"/>
<dbReference type="PANTHER" id="PTHR42901">
    <property type="entry name" value="ALCOHOL DEHYDROGENASE"/>
    <property type="match status" value="1"/>
</dbReference>
<dbReference type="Gene3D" id="3.40.50.720">
    <property type="entry name" value="NAD(P)-binding Rossmann-like Domain"/>
    <property type="match status" value="1"/>
</dbReference>
<protein>
    <submittedName>
        <fullName evidence="4">Short chain dehydrogenase family protein</fullName>
    </submittedName>
</protein>
<dbReference type="KEGG" id="mlt:VC82_587"/>
<organism evidence="4 5">
    <name type="scientific">Flagellimonas lutaonensis</name>
    <dbReference type="NCBI Taxonomy" id="516051"/>
    <lineage>
        <taxon>Bacteria</taxon>
        <taxon>Pseudomonadati</taxon>
        <taxon>Bacteroidota</taxon>
        <taxon>Flavobacteriia</taxon>
        <taxon>Flavobacteriales</taxon>
        <taxon>Flavobacteriaceae</taxon>
        <taxon>Flagellimonas</taxon>
    </lineage>
</organism>
<dbReference type="AlphaFoldDB" id="A0A0D5YPL9"/>
<dbReference type="Pfam" id="PF00106">
    <property type="entry name" value="adh_short"/>
    <property type="match status" value="1"/>
</dbReference>
<dbReference type="PANTHER" id="PTHR42901:SF1">
    <property type="entry name" value="ALCOHOL DEHYDROGENASE"/>
    <property type="match status" value="1"/>
</dbReference>
<dbReference type="PRINTS" id="PR00081">
    <property type="entry name" value="GDHRDH"/>
</dbReference>
<evidence type="ECO:0000256" key="2">
    <source>
        <dbReference type="ARBA" id="ARBA00023002"/>
    </source>
</evidence>
<dbReference type="GO" id="GO:0016491">
    <property type="term" value="F:oxidoreductase activity"/>
    <property type="evidence" value="ECO:0007669"/>
    <property type="project" value="UniProtKB-KW"/>
</dbReference>
<dbReference type="EMBL" id="CP011071">
    <property type="protein sequence ID" value="AKA34260.1"/>
    <property type="molecule type" value="Genomic_DNA"/>
</dbReference>
<reference evidence="4 5" key="1">
    <citation type="submission" date="2015-03" db="EMBL/GenBank/DDBJ databases">
        <title>Complete genome sequence of Muricauda lutaonensis CC-HSB-11T, isolated from a coastal hot spring.</title>
        <authorList>
            <person name="Kim K.M."/>
        </authorList>
    </citation>
    <scope>NUCLEOTIDE SEQUENCE [LARGE SCALE GENOMIC DNA]</scope>
    <source>
        <strain evidence="4 5">CC-HSB-11</strain>
    </source>
</reference>
<dbReference type="InterPro" id="IPR002347">
    <property type="entry name" value="SDR_fam"/>
</dbReference>
<accession>A0A0D5YPL9</accession>
<dbReference type="RefSeq" id="WP_045801045.1">
    <property type="nucleotide sequence ID" value="NZ_CP011071.1"/>
</dbReference>
<evidence type="ECO:0000256" key="3">
    <source>
        <dbReference type="RuleBase" id="RU000363"/>
    </source>
</evidence>
<evidence type="ECO:0000256" key="1">
    <source>
        <dbReference type="ARBA" id="ARBA00006484"/>
    </source>
</evidence>
<dbReference type="PRINTS" id="PR00080">
    <property type="entry name" value="SDRFAMILY"/>
</dbReference>
<dbReference type="SUPFAM" id="SSF51735">
    <property type="entry name" value="NAD(P)-binding Rossmann-fold domains"/>
    <property type="match status" value="1"/>
</dbReference>